<organism evidence="2 3">
    <name type="scientific">Neonectria ditissima</name>
    <dbReference type="NCBI Taxonomy" id="78410"/>
    <lineage>
        <taxon>Eukaryota</taxon>
        <taxon>Fungi</taxon>
        <taxon>Dikarya</taxon>
        <taxon>Ascomycota</taxon>
        <taxon>Pezizomycotina</taxon>
        <taxon>Sordariomycetes</taxon>
        <taxon>Hypocreomycetidae</taxon>
        <taxon>Hypocreales</taxon>
        <taxon>Nectriaceae</taxon>
        <taxon>Neonectria</taxon>
    </lineage>
</organism>
<evidence type="ECO:0000313" key="2">
    <source>
        <dbReference type="EMBL" id="KPM38968.1"/>
    </source>
</evidence>
<dbReference type="AlphaFoldDB" id="A0A0P7BEV6"/>
<reference evidence="2 3" key="1">
    <citation type="submission" date="2015-09" db="EMBL/GenBank/DDBJ databases">
        <title>Draft genome of a European isolate of the apple canker pathogen Neonectria ditissima.</title>
        <authorList>
            <person name="Gomez-Cortecero A."/>
            <person name="Harrison R.J."/>
            <person name="Armitage A.D."/>
        </authorList>
    </citation>
    <scope>NUCLEOTIDE SEQUENCE [LARGE SCALE GENOMIC DNA]</scope>
    <source>
        <strain evidence="2 3">R09/05</strain>
    </source>
</reference>
<name>A0A0P7BEV6_9HYPO</name>
<sequence>MVRDRVRGVEAHPVDLILHAQPRPGSPRKPCPAASHTTYAHRASCRILGNRSKVSQQLQVTDTSLNLPAAAGSAVPGAIPRFYIPASPRPGPGRSLHMIGKPKQRWAPVTPMVPLRPVKNNSARSNVVVVLTESTLLSHRLDHLHPSQQPVEPPLQSLDAQSLRPPHRQPPAHSARSSHRPSSLPLSRPQAYRLARHTKALTHPAPASVPQQPALTSPAAATLPAKLSLLIISSHQAVPEAPKQRLQAVRRTPNSLGDISLSSFSHIESGTLASLAYLSPFAPGHTPPTDLALLLTVPVFSSLTL</sequence>
<comment type="caution">
    <text evidence="2">The sequence shown here is derived from an EMBL/GenBank/DDBJ whole genome shotgun (WGS) entry which is preliminary data.</text>
</comment>
<proteinExistence type="predicted"/>
<dbReference type="Proteomes" id="UP000050424">
    <property type="component" value="Unassembled WGS sequence"/>
</dbReference>
<feature type="compositionally biased region" description="Low complexity" evidence="1">
    <location>
        <begin position="171"/>
        <end position="188"/>
    </location>
</feature>
<feature type="region of interest" description="Disordered" evidence="1">
    <location>
        <begin position="145"/>
        <end position="188"/>
    </location>
</feature>
<feature type="region of interest" description="Disordered" evidence="1">
    <location>
        <begin position="13"/>
        <end position="35"/>
    </location>
</feature>
<dbReference type="EMBL" id="LKCW01000119">
    <property type="protein sequence ID" value="KPM38968.1"/>
    <property type="molecule type" value="Genomic_DNA"/>
</dbReference>
<dbReference type="OrthoDB" id="10568709at2759"/>
<accession>A0A0P7BEV6</accession>
<keyword evidence="3" id="KW-1185">Reference proteome</keyword>
<evidence type="ECO:0000313" key="3">
    <source>
        <dbReference type="Proteomes" id="UP000050424"/>
    </source>
</evidence>
<gene>
    <name evidence="2" type="ORF">AK830_g7608</name>
</gene>
<protein>
    <submittedName>
        <fullName evidence="2">Uncharacterized protein</fullName>
    </submittedName>
</protein>
<evidence type="ECO:0000256" key="1">
    <source>
        <dbReference type="SAM" id="MobiDB-lite"/>
    </source>
</evidence>